<dbReference type="Pfam" id="PF13556">
    <property type="entry name" value="HTH_30"/>
    <property type="match status" value="1"/>
</dbReference>
<dbReference type="InterPro" id="IPR008599">
    <property type="entry name" value="Diacid_rec"/>
</dbReference>
<evidence type="ECO:0000256" key="1">
    <source>
        <dbReference type="ARBA" id="ARBA00006754"/>
    </source>
</evidence>
<dbReference type="Pfam" id="PF17853">
    <property type="entry name" value="GGDEF_2"/>
    <property type="match status" value="1"/>
</dbReference>
<dbReference type="RefSeq" id="WP_125747855.1">
    <property type="nucleotide sequence ID" value="NZ_JBHTON010000005.1"/>
</dbReference>
<name>A0ABW4E2E2_9LACO</name>
<dbReference type="InterPro" id="IPR041522">
    <property type="entry name" value="CdaR_GGDEF"/>
</dbReference>
<feature type="domain" description="Putative sugar diacid recognition" evidence="2">
    <location>
        <begin position="3"/>
        <end position="133"/>
    </location>
</feature>
<evidence type="ECO:0000259" key="2">
    <source>
        <dbReference type="Pfam" id="PF05651"/>
    </source>
</evidence>
<dbReference type="EMBL" id="JBHTON010000005">
    <property type="protein sequence ID" value="MFD1484089.1"/>
    <property type="molecule type" value="Genomic_DNA"/>
</dbReference>
<evidence type="ECO:0000313" key="5">
    <source>
        <dbReference type="EMBL" id="MFD1484089.1"/>
    </source>
</evidence>
<feature type="domain" description="CdaR GGDEF-like" evidence="4">
    <location>
        <begin position="148"/>
        <end position="258"/>
    </location>
</feature>
<keyword evidence="6" id="KW-1185">Reference proteome</keyword>
<comment type="caution">
    <text evidence="5">The sequence shown here is derived from an EMBL/GenBank/DDBJ whole genome shotgun (WGS) entry which is preliminary data.</text>
</comment>
<dbReference type="InterPro" id="IPR051448">
    <property type="entry name" value="CdaR-like_regulators"/>
</dbReference>
<dbReference type="PANTHER" id="PTHR33744:SF16">
    <property type="entry name" value="CARBOHYDRATE DIACID REGULATOR"/>
    <property type="match status" value="1"/>
</dbReference>
<dbReference type="Pfam" id="PF05651">
    <property type="entry name" value="Diacid_rec"/>
    <property type="match status" value="1"/>
</dbReference>
<accession>A0ABW4E2E2</accession>
<evidence type="ECO:0000259" key="4">
    <source>
        <dbReference type="Pfam" id="PF17853"/>
    </source>
</evidence>
<feature type="domain" description="PucR C-terminal helix-turn-helix" evidence="3">
    <location>
        <begin position="310"/>
        <end position="365"/>
    </location>
</feature>
<dbReference type="InterPro" id="IPR025736">
    <property type="entry name" value="PucR_C-HTH_dom"/>
</dbReference>
<dbReference type="Gene3D" id="1.10.10.2840">
    <property type="entry name" value="PucR C-terminal helix-turn-helix domain"/>
    <property type="match status" value="1"/>
</dbReference>
<organism evidence="5 6">
    <name type="scientific">Lacticaseibacillus baoqingensis</name>
    <dbReference type="NCBI Taxonomy" id="2486013"/>
    <lineage>
        <taxon>Bacteria</taxon>
        <taxon>Bacillati</taxon>
        <taxon>Bacillota</taxon>
        <taxon>Bacilli</taxon>
        <taxon>Lactobacillales</taxon>
        <taxon>Lactobacillaceae</taxon>
        <taxon>Lacticaseibacillus</taxon>
    </lineage>
</organism>
<sequence>MKLEPKIANTIVDSLKDIIHYEINLFDTTGTIIASTDAKRVGTFHDGALKVVKQRQPVVITSDDEFHGARRGTNLPILFNESVVGVIGITGAPEDVAPLGNIIKKMTEILIRENWSQMTRYNRQNNFDTLVGQLITREHDHSLINYLMTVLEVDADCPRRVLVGRFIPTTDAHPSFSELAELLPKYLAKYPNSFYAIANSQLCLILEDGPTHTDSRLLSGIQAEVQQNFEQPFTIGIGRTVTNIDDYWLSYQDAAAVASWQQFTNKAAIRKYSDLDIELVLAAIPQDRASDFLHSVLQKIPQAELGEFKQVLNAYVNNNGSIIHGAAELFIHKNTFQNKLNRIHSVTGYNPRELKDFVVLYLAFLLDDYQGFIKAK</sequence>
<dbReference type="PANTHER" id="PTHR33744">
    <property type="entry name" value="CARBOHYDRATE DIACID REGULATOR"/>
    <property type="match status" value="1"/>
</dbReference>
<reference evidence="6" key="1">
    <citation type="journal article" date="2019" name="Int. J. Syst. Evol. Microbiol.">
        <title>The Global Catalogue of Microorganisms (GCM) 10K type strain sequencing project: providing services to taxonomists for standard genome sequencing and annotation.</title>
        <authorList>
            <consortium name="The Broad Institute Genomics Platform"/>
            <consortium name="The Broad Institute Genome Sequencing Center for Infectious Disease"/>
            <person name="Wu L."/>
            <person name="Ma J."/>
        </authorList>
    </citation>
    <scope>NUCLEOTIDE SEQUENCE [LARGE SCALE GENOMIC DNA]</scope>
    <source>
        <strain evidence="6">CCM 8903</strain>
    </source>
</reference>
<comment type="similarity">
    <text evidence="1">Belongs to the CdaR family.</text>
</comment>
<evidence type="ECO:0000259" key="3">
    <source>
        <dbReference type="Pfam" id="PF13556"/>
    </source>
</evidence>
<dbReference type="InterPro" id="IPR042070">
    <property type="entry name" value="PucR_C-HTH_sf"/>
</dbReference>
<protein>
    <submittedName>
        <fullName evidence="5">CdaR family transcriptional regulator</fullName>
    </submittedName>
</protein>
<evidence type="ECO:0000313" key="6">
    <source>
        <dbReference type="Proteomes" id="UP001597252"/>
    </source>
</evidence>
<proteinExistence type="inferred from homology"/>
<gene>
    <name evidence="5" type="ORF">ACFQ5J_02460</name>
</gene>
<dbReference type="Proteomes" id="UP001597252">
    <property type="component" value="Unassembled WGS sequence"/>
</dbReference>